<sequence length="130" mass="14736">MAASTALSSGLQKPHTDDEETVIVLEASNISSGRDRCSKSLVGRLLADRSFSICTTELALNSIWRQPDGFKVTYLGGNKFQFFFDDENGVIRIERGAPWLFKNFILNLQQWERKTCNTPIFSMSRHCLRS</sequence>
<evidence type="ECO:0000313" key="3">
    <source>
        <dbReference type="Proteomes" id="UP001341840"/>
    </source>
</evidence>
<name>A0ABU6TA33_9FABA</name>
<dbReference type="InterPro" id="IPR025558">
    <property type="entry name" value="DUF4283"/>
</dbReference>
<comment type="caution">
    <text evidence="2">The sequence shown here is derived from an EMBL/GenBank/DDBJ whole genome shotgun (WGS) entry which is preliminary data.</text>
</comment>
<proteinExistence type="predicted"/>
<organism evidence="2 3">
    <name type="scientific">Stylosanthes scabra</name>
    <dbReference type="NCBI Taxonomy" id="79078"/>
    <lineage>
        <taxon>Eukaryota</taxon>
        <taxon>Viridiplantae</taxon>
        <taxon>Streptophyta</taxon>
        <taxon>Embryophyta</taxon>
        <taxon>Tracheophyta</taxon>
        <taxon>Spermatophyta</taxon>
        <taxon>Magnoliopsida</taxon>
        <taxon>eudicotyledons</taxon>
        <taxon>Gunneridae</taxon>
        <taxon>Pentapetalae</taxon>
        <taxon>rosids</taxon>
        <taxon>fabids</taxon>
        <taxon>Fabales</taxon>
        <taxon>Fabaceae</taxon>
        <taxon>Papilionoideae</taxon>
        <taxon>50 kb inversion clade</taxon>
        <taxon>dalbergioids sensu lato</taxon>
        <taxon>Dalbergieae</taxon>
        <taxon>Pterocarpus clade</taxon>
        <taxon>Stylosanthes</taxon>
    </lineage>
</organism>
<protein>
    <recommendedName>
        <fullName evidence="1">DUF4283 domain-containing protein</fullName>
    </recommendedName>
</protein>
<evidence type="ECO:0000259" key="1">
    <source>
        <dbReference type="Pfam" id="PF14111"/>
    </source>
</evidence>
<dbReference type="Pfam" id="PF14111">
    <property type="entry name" value="DUF4283"/>
    <property type="match status" value="1"/>
</dbReference>
<evidence type="ECO:0000313" key="2">
    <source>
        <dbReference type="EMBL" id="MED6145554.1"/>
    </source>
</evidence>
<accession>A0ABU6TA33</accession>
<reference evidence="2 3" key="1">
    <citation type="journal article" date="2023" name="Plants (Basel)">
        <title>Bridging the Gap: Combining Genomics and Transcriptomics Approaches to Understand Stylosanthes scabra, an Orphan Legume from the Brazilian Caatinga.</title>
        <authorList>
            <person name="Ferreira-Neto J.R.C."/>
            <person name="da Silva M.D."/>
            <person name="Binneck E."/>
            <person name="de Melo N.F."/>
            <person name="da Silva R.H."/>
            <person name="de Melo A.L.T.M."/>
            <person name="Pandolfi V."/>
            <person name="Bustamante F.O."/>
            <person name="Brasileiro-Vidal A.C."/>
            <person name="Benko-Iseppon A.M."/>
        </authorList>
    </citation>
    <scope>NUCLEOTIDE SEQUENCE [LARGE SCALE GENOMIC DNA]</scope>
    <source>
        <tissue evidence="2">Leaves</tissue>
    </source>
</reference>
<gene>
    <name evidence="2" type="ORF">PIB30_026282</name>
</gene>
<keyword evidence="3" id="KW-1185">Reference proteome</keyword>
<dbReference type="Proteomes" id="UP001341840">
    <property type="component" value="Unassembled WGS sequence"/>
</dbReference>
<feature type="domain" description="DUF4283" evidence="1">
    <location>
        <begin position="35"/>
        <end position="114"/>
    </location>
</feature>
<dbReference type="EMBL" id="JASCZI010090719">
    <property type="protein sequence ID" value="MED6145554.1"/>
    <property type="molecule type" value="Genomic_DNA"/>
</dbReference>